<protein>
    <submittedName>
        <fullName evidence="2">Uncharacterized protein</fullName>
    </submittedName>
</protein>
<name>A0A915IL78_ROMCU</name>
<accession>A0A915IL78</accession>
<proteinExistence type="predicted"/>
<keyword evidence="1" id="KW-1185">Reference proteome</keyword>
<evidence type="ECO:0000313" key="1">
    <source>
        <dbReference type="Proteomes" id="UP000887565"/>
    </source>
</evidence>
<dbReference type="Proteomes" id="UP000887565">
    <property type="component" value="Unplaced"/>
</dbReference>
<dbReference type="WBParaSite" id="nRc.2.0.1.t14173-RA">
    <property type="protein sequence ID" value="nRc.2.0.1.t14173-RA"/>
    <property type="gene ID" value="nRc.2.0.1.g14173"/>
</dbReference>
<reference evidence="2" key="1">
    <citation type="submission" date="2022-11" db="UniProtKB">
        <authorList>
            <consortium name="WormBaseParasite"/>
        </authorList>
    </citation>
    <scope>IDENTIFICATION</scope>
</reference>
<organism evidence="1 2">
    <name type="scientific">Romanomermis culicivorax</name>
    <name type="common">Nematode worm</name>
    <dbReference type="NCBI Taxonomy" id="13658"/>
    <lineage>
        <taxon>Eukaryota</taxon>
        <taxon>Metazoa</taxon>
        <taxon>Ecdysozoa</taxon>
        <taxon>Nematoda</taxon>
        <taxon>Enoplea</taxon>
        <taxon>Dorylaimia</taxon>
        <taxon>Mermithida</taxon>
        <taxon>Mermithoidea</taxon>
        <taxon>Mermithidae</taxon>
        <taxon>Romanomermis</taxon>
    </lineage>
</organism>
<sequence>MTVSDDESISKKSQDIGILCRSLARHQRRMDHSDRKKVSEFGQKMLEEEYSAHMREDSYLWKQKKQTDKASVVFSAFKSNKIVNFGAVHLQKFSEFHFRLKEKILFQKFGLSAVEFRQLIFVRFLSFFRARIFGQRRRLNDVSVDESAQRLWIHADNLLTNHTAQSFRVDAGCVAREGVRIAAMPVSNYGAQLTHQNTIDRRRFRDVISDLNVEVAFRFEKLKTADDSKKIKKTKCIYRHRIKPNESISDAFIAILTEFDSRMCRQISDVNS</sequence>
<dbReference type="AlphaFoldDB" id="A0A915IL78"/>
<evidence type="ECO:0000313" key="2">
    <source>
        <dbReference type="WBParaSite" id="nRc.2.0.1.t14173-RA"/>
    </source>
</evidence>